<dbReference type="InterPro" id="IPR022666">
    <property type="entry name" value="Ribosomal_uL2_RNA-bd_dom"/>
</dbReference>
<reference evidence="7 8" key="1">
    <citation type="journal article" date="2024" name="Science">
        <title>Giant polyketide synthase enzymes in the biosynthesis of giant marine polyether toxins.</title>
        <authorList>
            <person name="Fallon T.R."/>
            <person name="Shende V.V."/>
            <person name="Wierzbicki I.H."/>
            <person name="Pendleton A.L."/>
            <person name="Watervoot N.F."/>
            <person name="Auber R.P."/>
            <person name="Gonzalez D.J."/>
            <person name="Wisecaver J.H."/>
            <person name="Moore B.S."/>
        </authorList>
    </citation>
    <scope>NUCLEOTIDE SEQUENCE [LARGE SCALE GENOMIC DNA]</scope>
    <source>
        <strain evidence="7 8">12B1</strain>
    </source>
</reference>
<dbReference type="InterPro" id="IPR005880">
    <property type="entry name" value="Ribosomal_uL2_bac/org-type"/>
</dbReference>
<evidence type="ECO:0000256" key="2">
    <source>
        <dbReference type="ARBA" id="ARBA00022980"/>
    </source>
</evidence>
<accession>A0AB34JM54</accession>
<comment type="similarity">
    <text evidence="1">Belongs to the universal ribosomal protein uL2 family.</text>
</comment>
<dbReference type="InterPro" id="IPR008991">
    <property type="entry name" value="Translation_prot_SH3-like_sf"/>
</dbReference>
<dbReference type="GO" id="GO:0002181">
    <property type="term" value="P:cytoplasmic translation"/>
    <property type="evidence" value="ECO:0007669"/>
    <property type="project" value="TreeGrafter"/>
</dbReference>
<dbReference type="PANTHER" id="PTHR13691">
    <property type="entry name" value="RIBOSOMAL PROTEIN L2"/>
    <property type="match status" value="1"/>
</dbReference>
<dbReference type="FunFam" id="4.10.950.10:FF:000001">
    <property type="entry name" value="50S ribosomal protein L2"/>
    <property type="match status" value="1"/>
</dbReference>
<dbReference type="GO" id="GO:0016740">
    <property type="term" value="F:transferase activity"/>
    <property type="evidence" value="ECO:0007669"/>
    <property type="project" value="InterPro"/>
</dbReference>
<proteinExistence type="inferred from homology"/>
<dbReference type="PROSITE" id="PS00467">
    <property type="entry name" value="RIBOSOMAL_L2"/>
    <property type="match status" value="1"/>
</dbReference>
<evidence type="ECO:0000313" key="8">
    <source>
        <dbReference type="Proteomes" id="UP001515480"/>
    </source>
</evidence>
<dbReference type="GO" id="GO:0003735">
    <property type="term" value="F:structural constituent of ribosome"/>
    <property type="evidence" value="ECO:0007669"/>
    <property type="project" value="InterPro"/>
</dbReference>
<comment type="caution">
    <text evidence="7">The sequence shown here is derived from an EMBL/GenBank/DDBJ whole genome shotgun (WGS) entry which is preliminary data.</text>
</comment>
<keyword evidence="3" id="KW-0687">Ribonucleoprotein</keyword>
<dbReference type="InterPro" id="IPR012340">
    <property type="entry name" value="NA-bd_OB-fold"/>
</dbReference>
<keyword evidence="8" id="KW-1185">Reference proteome</keyword>
<dbReference type="GO" id="GO:0003723">
    <property type="term" value="F:RNA binding"/>
    <property type="evidence" value="ECO:0007669"/>
    <property type="project" value="InterPro"/>
</dbReference>
<dbReference type="SMART" id="SM01382">
    <property type="entry name" value="Ribosomal_L2_C"/>
    <property type="match status" value="1"/>
</dbReference>
<dbReference type="Gene3D" id="2.30.30.30">
    <property type="match status" value="1"/>
</dbReference>
<dbReference type="PANTHER" id="PTHR13691:SF5">
    <property type="entry name" value="LARGE RIBOSOMAL SUBUNIT PROTEIN UL2M"/>
    <property type="match status" value="1"/>
</dbReference>
<evidence type="ECO:0000259" key="6">
    <source>
        <dbReference type="SMART" id="SM01383"/>
    </source>
</evidence>
<dbReference type="HAMAP" id="MF_01320_B">
    <property type="entry name" value="Ribosomal_uL2_B"/>
    <property type="match status" value="1"/>
</dbReference>
<dbReference type="Gene3D" id="2.40.50.140">
    <property type="entry name" value="Nucleic acid-binding proteins"/>
    <property type="match status" value="1"/>
</dbReference>
<evidence type="ECO:0000256" key="1">
    <source>
        <dbReference type="ARBA" id="ARBA00005636"/>
    </source>
</evidence>
<evidence type="ECO:0000313" key="7">
    <source>
        <dbReference type="EMBL" id="KAL1523140.1"/>
    </source>
</evidence>
<dbReference type="NCBIfam" id="TIGR01171">
    <property type="entry name" value="rplB_bact"/>
    <property type="match status" value="1"/>
</dbReference>
<name>A0AB34JM54_PRYPA</name>
<feature type="domain" description="Large ribosomal subunit protein uL2 RNA-binding" evidence="6">
    <location>
        <begin position="114"/>
        <end position="192"/>
    </location>
</feature>
<dbReference type="InterPro" id="IPR014722">
    <property type="entry name" value="Rib_uL2_dom2"/>
</dbReference>
<dbReference type="SUPFAM" id="SSF50249">
    <property type="entry name" value="Nucleic acid-binding proteins"/>
    <property type="match status" value="1"/>
</dbReference>
<evidence type="ECO:0000256" key="4">
    <source>
        <dbReference type="ARBA" id="ARBA00069872"/>
    </source>
</evidence>
<dbReference type="SUPFAM" id="SSF50104">
    <property type="entry name" value="Translation proteins SH3-like domain"/>
    <property type="match status" value="1"/>
</dbReference>
<evidence type="ECO:0000259" key="5">
    <source>
        <dbReference type="SMART" id="SM01382"/>
    </source>
</evidence>
<dbReference type="Gene3D" id="4.10.950.10">
    <property type="entry name" value="Ribosomal protein L2, domain 3"/>
    <property type="match status" value="1"/>
</dbReference>
<feature type="domain" description="Large ribosomal subunit protein uL2 C-terminal" evidence="5">
    <location>
        <begin position="198"/>
        <end position="326"/>
    </location>
</feature>
<dbReference type="Proteomes" id="UP001515480">
    <property type="component" value="Unassembled WGS sequence"/>
</dbReference>
<dbReference type="SMART" id="SM01383">
    <property type="entry name" value="Ribosomal_L2"/>
    <property type="match status" value="1"/>
</dbReference>
<evidence type="ECO:0000256" key="3">
    <source>
        <dbReference type="ARBA" id="ARBA00023274"/>
    </source>
</evidence>
<dbReference type="InterPro" id="IPR022671">
    <property type="entry name" value="Ribosomal_uL2_CS"/>
</dbReference>
<dbReference type="FunFam" id="2.30.30.30:FF:000001">
    <property type="entry name" value="50S ribosomal protein L2"/>
    <property type="match status" value="1"/>
</dbReference>
<dbReference type="InterPro" id="IPR014726">
    <property type="entry name" value="Ribosomal_uL2_dom3"/>
</dbReference>
<dbReference type="Pfam" id="PF03947">
    <property type="entry name" value="Ribosomal_L2_C"/>
    <property type="match status" value="1"/>
</dbReference>
<dbReference type="EMBL" id="JBGBPQ010000006">
    <property type="protein sequence ID" value="KAL1523140.1"/>
    <property type="molecule type" value="Genomic_DNA"/>
</dbReference>
<keyword evidence="2" id="KW-0689">Ribosomal protein</keyword>
<dbReference type="AlphaFoldDB" id="A0AB34JM54"/>
<dbReference type="Pfam" id="PF00181">
    <property type="entry name" value="Ribosomal_L2_N"/>
    <property type="match status" value="1"/>
</dbReference>
<organism evidence="7 8">
    <name type="scientific">Prymnesium parvum</name>
    <name type="common">Toxic golden alga</name>
    <dbReference type="NCBI Taxonomy" id="97485"/>
    <lineage>
        <taxon>Eukaryota</taxon>
        <taxon>Haptista</taxon>
        <taxon>Haptophyta</taxon>
        <taxon>Prymnesiophyceae</taxon>
        <taxon>Prymnesiales</taxon>
        <taxon>Prymnesiaceae</taxon>
        <taxon>Prymnesium</taxon>
    </lineage>
</organism>
<dbReference type="InterPro" id="IPR022669">
    <property type="entry name" value="Ribosomal_uL2_C"/>
</dbReference>
<protein>
    <recommendedName>
        <fullName evidence="4">Large ribosomal subunit protein uL2m</fullName>
    </recommendedName>
</protein>
<dbReference type="InterPro" id="IPR002171">
    <property type="entry name" value="Ribosomal_uL2"/>
</dbReference>
<sequence>MGWAAALRLSAQRTMALGSALRVAPLHSAWRPLCPLGSKPAGELCSPASSVFRRMASQARMERATAIGTTPDCIMRKYKPIHNGLRHRKIVDKRALWPGRPVKSLTSRLNVAAGRCRVTGQITVRGRSGPKYRRMYRKIDFHRTRTDPAVVKRFEYDPNRSAFIALVEYESDKTLSYILAPQGLKVGDVVQAGEEASVAPGNALPLASIPDGTTVHNIELIRGRGGKLVRAAGTFAKLQSKDGGYVVLKLSSDEIRKVKSNCLASIGQVSNPNHHNRVLGKAGASRWIGRRPKVRGVAMNAVDHPMGGGEGKSSGGGVSRSPWGWFTKGIRTRKPMQPSSKLILQRRNHLKLKLSPINRGSW</sequence>
<gene>
    <name evidence="7" type="ORF">AB1Y20_018095</name>
</gene>
<dbReference type="GO" id="GO:0015934">
    <property type="term" value="C:large ribosomal subunit"/>
    <property type="evidence" value="ECO:0007669"/>
    <property type="project" value="InterPro"/>
</dbReference>